<protein>
    <submittedName>
        <fullName evidence="1">Uncharacterized protein</fullName>
    </submittedName>
</protein>
<proteinExistence type="predicted"/>
<gene>
    <name evidence="1" type="ORF">CP963_14355</name>
</gene>
<feature type="non-terminal residue" evidence="1">
    <location>
        <position position="1"/>
    </location>
</feature>
<dbReference type="RefSeq" id="WP_164970480.1">
    <property type="nucleotide sequence ID" value="NZ_NXII01000122.1"/>
</dbReference>
<accession>A0AA94FCP6</accession>
<evidence type="ECO:0000313" key="1">
    <source>
        <dbReference type="EMBL" id="RXI34472.1"/>
    </source>
</evidence>
<dbReference type="AlphaFoldDB" id="A0AA94FCP6"/>
<comment type="caution">
    <text evidence="1">The sequence shown here is derived from an EMBL/GenBank/DDBJ whole genome shotgun (WGS) entry which is preliminary data.</text>
</comment>
<keyword evidence="2" id="KW-1185">Reference proteome</keyword>
<name>A0AA94FCP6_9BACT</name>
<organism evidence="1 2">
    <name type="scientific">Arcobacter cloacae</name>
    <dbReference type="NCBI Taxonomy" id="1054034"/>
    <lineage>
        <taxon>Bacteria</taxon>
        <taxon>Pseudomonadati</taxon>
        <taxon>Campylobacterota</taxon>
        <taxon>Epsilonproteobacteria</taxon>
        <taxon>Campylobacterales</taxon>
        <taxon>Arcobacteraceae</taxon>
        <taxon>Arcobacter</taxon>
    </lineage>
</organism>
<dbReference type="EMBL" id="NXII01000122">
    <property type="protein sequence ID" value="RXI34472.1"/>
    <property type="molecule type" value="Genomic_DNA"/>
</dbReference>
<evidence type="ECO:0000313" key="2">
    <source>
        <dbReference type="Proteomes" id="UP000290378"/>
    </source>
</evidence>
<sequence length="59" mass="7391">IHEEYKDEILDTILKVNEETNLFNSEYLKQIYTLSSQRKFKQHLWTIFIFSKWFKKTYL</sequence>
<dbReference type="Proteomes" id="UP000290378">
    <property type="component" value="Unassembled WGS sequence"/>
</dbReference>
<reference evidence="1 2" key="1">
    <citation type="submission" date="2017-09" db="EMBL/GenBank/DDBJ databases">
        <title>Genomics of the genus Arcobacter.</title>
        <authorList>
            <person name="Perez-Cataluna A."/>
            <person name="Figueras M.J."/>
            <person name="Salas-Masso N."/>
        </authorList>
    </citation>
    <scope>NUCLEOTIDE SEQUENCE [LARGE SCALE GENOMIC DNA]</scope>
    <source>
        <strain evidence="1 2">CECT 7834</strain>
    </source>
</reference>